<feature type="domain" description="AAA+ ATPase" evidence="1">
    <location>
        <begin position="22"/>
        <end position="372"/>
    </location>
</feature>
<dbReference type="SUPFAM" id="SSF52540">
    <property type="entry name" value="P-loop containing nucleoside triphosphate hydrolases"/>
    <property type="match status" value="1"/>
</dbReference>
<dbReference type="InterPro" id="IPR003593">
    <property type="entry name" value="AAA+_ATPase"/>
</dbReference>
<dbReference type="Pfam" id="PF13476">
    <property type="entry name" value="AAA_23"/>
    <property type="match status" value="1"/>
</dbReference>
<dbReference type="PANTHER" id="PTHR43581">
    <property type="entry name" value="ATP/GTP PHOSPHATASE"/>
    <property type="match status" value="1"/>
</dbReference>
<dbReference type="InterPro" id="IPR038729">
    <property type="entry name" value="Rad50/SbcC_AAA"/>
</dbReference>
<dbReference type="Gene3D" id="3.40.50.300">
    <property type="entry name" value="P-loop containing nucleotide triphosphate hydrolases"/>
    <property type="match status" value="1"/>
</dbReference>
<dbReference type="InterPro" id="IPR041685">
    <property type="entry name" value="AAA_GajA/Old/RecF-like"/>
</dbReference>
<evidence type="ECO:0000313" key="3">
    <source>
        <dbReference type="Proteomes" id="UP000095419"/>
    </source>
</evidence>
<dbReference type="InterPro" id="IPR027417">
    <property type="entry name" value="P-loop_NTPase"/>
</dbReference>
<gene>
    <name evidence="2" type="ORF">ERS417307_02742</name>
</gene>
<dbReference type="GO" id="GO:0016887">
    <property type="term" value="F:ATP hydrolysis activity"/>
    <property type="evidence" value="ECO:0007669"/>
    <property type="project" value="InterPro"/>
</dbReference>
<dbReference type="EMBL" id="CYZF01000008">
    <property type="protein sequence ID" value="CUO93020.1"/>
    <property type="molecule type" value="Genomic_DNA"/>
</dbReference>
<dbReference type="PANTHER" id="PTHR43581:SF2">
    <property type="entry name" value="EXCINUCLEASE ATPASE SUBUNIT"/>
    <property type="match status" value="1"/>
</dbReference>
<evidence type="ECO:0000313" key="2">
    <source>
        <dbReference type="EMBL" id="CUO93020.1"/>
    </source>
</evidence>
<name>A0A174J7B7_BACUN</name>
<protein>
    <submittedName>
        <fullName evidence="2">Antigen PgaA</fullName>
    </submittedName>
</protein>
<evidence type="ECO:0000259" key="1">
    <source>
        <dbReference type="SMART" id="SM00382"/>
    </source>
</evidence>
<sequence>MLYQKLSIDNFLCFDHFDIQFAPSVSIIIGRNGAGKTTLIRAMVYSLYFMFTNDRSMGDDFLSAGNPDLKMKSIKYDEFHRRKDSEDVTADANFHGQITFQGENIEWDMYRRSTSGSSLNPSRYRPAYQHLMQLYRKYDELPLLAYFSDSFPHTLTNISSFAKQQMAANGKTLRNFGYYQWDNETACVEIWQRRLLNSMAKLKQLDDDTDTFTRNEVAFVTKKLTQFSLVLNRDICDTAFEIDRLFYLFDEEQKPELWLRLKSEKEIKFDRLPAGYKRLYSIVLDLAYRAYLLNRRVDVEPTGLVMIDEIDLHLHPSLETEIVKRFTQTFPKLQFIMTSHSPLIVSNLSADEKQNKIFRLVAGEKQPHELPDLFGIDYDDVLLDWMGGAPRNEEMEFLQMAIKRAMQMENTQLLNMRRKELEKMLGEKKALQLINKWKEE</sequence>
<accession>A0A174J7B7</accession>
<dbReference type="RefSeq" id="WP_057088911.1">
    <property type="nucleotide sequence ID" value="NZ_CYZF01000008.1"/>
</dbReference>
<proteinExistence type="predicted"/>
<dbReference type="Pfam" id="PF13175">
    <property type="entry name" value="AAA_15"/>
    <property type="match status" value="1"/>
</dbReference>
<dbReference type="GO" id="GO:0005524">
    <property type="term" value="F:ATP binding"/>
    <property type="evidence" value="ECO:0007669"/>
    <property type="project" value="InterPro"/>
</dbReference>
<reference evidence="2 3" key="1">
    <citation type="submission" date="2015-09" db="EMBL/GenBank/DDBJ databases">
        <authorList>
            <consortium name="Pathogen Informatics"/>
        </authorList>
    </citation>
    <scope>NUCLEOTIDE SEQUENCE [LARGE SCALE GENOMIC DNA]</scope>
    <source>
        <strain evidence="2 3">2789STDY5608791</strain>
    </source>
</reference>
<organism evidence="2 3">
    <name type="scientific">Bacteroides uniformis</name>
    <dbReference type="NCBI Taxonomy" id="820"/>
    <lineage>
        <taxon>Bacteria</taxon>
        <taxon>Pseudomonadati</taxon>
        <taxon>Bacteroidota</taxon>
        <taxon>Bacteroidia</taxon>
        <taxon>Bacteroidales</taxon>
        <taxon>Bacteroidaceae</taxon>
        <taxon>Bacteroides</taxon>
    </lineage>
</organism>
<dbReference type="Proteomes" id="UP000095419">
    <property type="component" value="Unassembled WGS sequence"/>
</dbReference>
<dbReference type="AlphaFoldDB" id="A0A174J7B7"/>
<dbReference type="InterPro" id="IPR051396">
    <property type="entry name" value="Bact_Antivir_Def_Nuclease"/>
</dbReference>
<dbReference type="SMART" id="SM00382">
    <property type="entry name" value="AAA"/>
    <property type="match status" value="1"/>
</dbReference>